<evidence type="ECO:0000256" key="1">
    <source>
        <dbReference type="ARBA" id="ARBA00012513"/>
    </source>
</evidence>
<evidence type="ECO:0000256" key="2">
    <source>
        <dbReference type="ARBA" id="ARBA00022527"/>
    </source>
</evidence>
<dbReference type="SUPFAM" id="SSF56112">
    <property type="entry name" value="Protein kinase-like (PK-like)"/>
    <property type="match status" value="1"/>
</dbReference>
<dbReference type="PROSITE" id="PS00108">
    <property type="entry name" value="PROTEIN_KINASE_ST"/>
    <property type="match status" value="1"/>
</dbReference>
<dbReference type="CDD" id="cd14014">
    <property type="entry name" value="STKc_PknB_like"/>
    <property type="match status" value="1"/>
</dbReference>
<dbReference type="PROSITE" id="PS00107">
    <property type="entry name" value="PROTEIN_KINASE_ATP"/>
    <property type="match status" value="1"/>
</dbReference>
<accession>A0A857KV60</accession>
<sequence length="542" mass="55955">MTAQNRVGTTFGPYRLDELIGRGGMGEVYRAYDTTKDRFVALKILSQGPAADVTYQERFRRESQVVARLGEPHIIPIHDWGEVDGVLYLDMRLVEGKDLRAVLKEDGALSPERAVGIIEQVAAALDAAHRDGLVHRDVKPENILLSDNDFAHLVDFGIAQAGDDTRLTQAGTAIGSLAYMAPEMFENTPITPACDIYALTCVLFESLTGQVPHPASTVSSAIKAALFDVPPRVSTVHAGVPASFDAVIEKGLAADPAQRYGTCRELAQACRTALTEPAAAAAPGAPPTIGSEQYEQTQIRVTGPSVVNPVGGQMTPGQVGSGPVGVGYPPGGAPFAPQGTTPYGPSQQYGPPVGTGPYGAGGYGTGPQGMGPFGAGPVPYPTGPQGFPPNNTGRNNKSALVPIVGIIAVVLVVVLGVVAYLLLAKDSGDKGSGRQAQQSTAVVTTTVTPTQDTPAQTTPTVSSPPAGSDPCDNSVGIEVGSPTSCAFAANVRSAYLAAGPKGEARTVTATSPVTGDTYRMSCGPELGIVVCRGGNNAVVHIY</sequence>
<feature type="region of interest" description="Disordered" evidence="7">
    <location>
        <begin position="428"/>
        <end position="475"/>
    </location>
</feature>
<keyword evidence="4" id="KW-0547">Nucleotide-binding</keyword>
<evidence type="ECO:0000256" key="6">
    <source>
        <dbReference type="ARBA" id="ARBA00022840"/>
    </source>
</evidence>
<keyword evidence="2" id="KW-0723">Serine/threonine-protein kinase</keyword>
<evidence type="ECO:0000256" key="5">
    <source>
        <dbReference type="ARBA" id="ARBA00022777"/>
    </source>
</evidence>
<feature type="transmembrane region" description="Helical" evidence="8">
    <location>
        <begin position="399"/>
        <end position="423"/>
    </location>
</feature>
<keyword evidence="5 9" id="KW-0418">Kinase</keyword>
<dbReference type="EMBL" id="CP045810">
    <property type="protein sequence ID" value="QHN38936.1"/>
    <property type="molecule type" value="Genomic_DNA"/>
</dbReference>
<name>A0A857KV60_9ACTN</name>
<organism evidence="9">
    <name type="scientific">Gordonia amarae</name>
    <dbReference type="NCBI Taxonomy" id="36821"/>
    <lineage>
        <taxon>Bacteria</taxon>
        <taxon>Bacillati</taxon>
        <taxon>Actinomycetota</taxon>
        <taxon>Actinomycetes</taxon>
        <taxon>Mycobacteriales</taxon>
        <taxon>Gordoniaceae</taxon>
        <taxon>Gordonia</taxon>
    </lineage>
</organism>
<protein>
    <recommendedName>
        <fullName evidence="1">non-specific serine/threonine protein kinase</fullName>
        <ecNumber evidence="1">2.7.11.1</ecNumber>
    </recommendedName>
</protein>
<feature type="compositionally biased region" description="Low complexity" evidence="7">
    <location>
        <begin position="435"/>
        <end position="460"/>
    </location>
</feature>
<dbReference type="GO" id="GO:0005524">
    <property type="term" value="F:ATP binding"/>
    <property type="evidence" value="ECO:0007669"/>
    <property type="project" value="UniProtKB-UniRule"/>
</dbReference>
<dbReference type="Pfam" id="PF00069">
    <property type="entry name" value="Pkinase"/>
    <property type="match status" value="1"/>
</dbReference>
<dbReference type="FunFam" id="1.10.510.10:FF:000021">
    <property type="entry name" value="Serine/threonine protein kinase"/>
    <property type="match status" value="1"/>
</dbReference>
<dbReference type="InterPro" id="IPR011009">
    <property type="entry name" value="Kinase-like_dom_sf"/>
</dbReference>
<dbReference type="RefSeq" id="WP_005186137.1">
    <property type="nucleotide sequence ID" value="NZ_CP045804.1"/>
</dbReference>
<evidence type="ECO:0000313" key="9">
    <source>
        <dbReference type="EMBL" id="QHN38936.1"/>
    </source>
</evidence>
<evidence type="ECO:0000256" key="4">
    <source>
        <dbReference type="ARBA" id="ARBA00022741"/>
    </source>
</evidence>
<evidence type="ECO:0000256" key="8">
    <source>
        <dbReference type="SAM" id="Phobius"/>
    </source>
</evidence>
<keyword evidence="8" id="KW-0472">Membrane</keyword>
<dbReference type="InterPro" id="IPR017441">
    <property type="entry name" value="Protein_kinase_ATP_BS"/>
</dbReference>
<keyword evidence="3" id="KW-0808">Transferase</keyword>
<dbReference type="SMART" id="SM00220">
    <property type="entry name" value="S_TKc"/>
    <property type="match status" value="1"/>
</dbReference>
<proteinExistence type="predicted"/>
<keyword evidence="8" id="KW-1133">Transmembrane helix</keyword>
<reference evidence="9" key="1">
    <citation type="journal article" date="2021" name="Nat. Microbiol.">
        <title>Cocultivation of an ultrasmall environmental parasitic bacterium with lytic ability against bacteria associated with wastewater foams.</title>
        <authorList>
            <person name="Batinovic S."/>
            <person name="Rose J.J.A."/>
            <person name="Ratcliffe J."/>
            <person name="Seviour R.J."/>
            <person name="Petrovski S."/>
        </authorList>
    </citation>
    <scope>NUCLEOTIDE SEQUENCE</scope>
    <source>
        <strain evidence="9">CON44</strain>
    </source>
</reference>
<keyword evidence="8" id="KW-0812">Transmembrane</keyword>
<dbReference type="PANTHER" id="PTHR43289">
    <property type="entry name" value="MITOGEN-ACTIVATED PROTEIN KINASE KINASE KINASE 20-RELATED"/>
    <property type="match status" value="1"/>
</dbReference>
<dbReference type="EC" id="2.7.11.1" evidence="1"/>
<dbReference type="GO" id="GO:0004674">
    <property type="term" value="F:protein serine/threonine kinase activity"/>
    <property type="evidence" value="ECO:0007669"/>
    <property type="project" value="UniProtKB-KW"/>
</dbReference>
<keyword evidence="6" id="KW-0067">ATP-binding</keyword>
<evidence type="ECO:0000256" key="7">
    <source>
        <dbReference type="SAM" id="MobiDB-lite"/>
    </source>
</evidence>
<dbReference type="Gene3D" id="1.10.510.10">
    <property type="entry name" value="Transferase(Phosphotransferase) domain 1"/>
    <property type="match status" value="1"/>
</dbReference>
<evidence type="ECO:0000256" key="3">
    <source>
        <dbReference type="ARBA" id="ARBA00022679"/>
    </source>
</evidence>
<dbReference type="InterPro" id="IPR000719">
    <property type="entry name" value="Prot_kinase_dom"/>
</dbReference>
<gene>
    <name evidence="9" type="ORF">GII30_06915</name>
</gene>
<dbReference type="Gene3D" id="3.30.200.20">
    <property type="entry name" value="Phosphorylase Kinase, domain 1"/>
    <property type="match status" value="1"/>
</dbReference>
<dbReference type="InterPro" id="IPR008271">
    <property type="entry name" value="Ser/Thr_kinase_AS"/>
</dbReference>
<dbReference type="AlphaFoldDB" id="A0A857KV60"/>
<dbReference type="PANTHER" id="PTHR43289:SF6">
    <property type="entry name" value="SERINE_THREONINE-PROTEIN KINASE NEKL-3"/>
    <property type="match status" value="1"/>
</dbReference>
<dbReference type="PROSITE" id="PS50011">
    <property type="entry name" value="PROTEIN_KINASE_DOM"/>
    <property type="match status" value="1"/>
</dbReference>